<dbReference type="InterPro" id="IPR013216">
    <property type="entry name" value="Methyltransf_11"/>
</dbReference>
<proteinExistence type="predicted"/>
<dbReference type="AlphaFoldDB" id="A0A402BKP5"/>
<dbReference type="CDD" id="cd02440">
    <property type="entry name" value="AdoMet_MTases"/>
    <property type="match status" value="1"/>
</dbReference>
<evidence type="ECO:0000313" key="3">
    <source>
        <dbReference type="Proteomes" id="UP000287171"/>
    </source>
</evidence>
<dbReference type="PANTHER" id="PTHR43861">
    <property type="entry name" value="TRANS-ACONITATE 2-METHYLTRANSFERASE-RELATED"/>
    <property type="match status" value="1"/>
</dbReference>
<dbReference type="Proteomes" id="UP000287171">
    <property type="component" value="Unassembled WGS sequence"/>
</dbReference>
<dbReference type="RefSeq" id="WP_126631807.1">
    <property type="nucleotide sequence ID" value="NZ_BIFT01000002.1"/>
</dbReference>
<name>A0A402BKP5_9CHLR</name>
<dbReference type="GO" id="GO:0008757">
    <property type="term" value="F:S-adenosylmethionine-dependent methyltransferase activity"/>
    <property type="evidence" value="ECO:0007669"/>
    <property type="project" value="InterPro"/>
</dbReference>
<reference evidence="3" key="1">
    <citation type="submission" date="2018-12" db="EMBL/GenBank/DDBJ databases">
        <title>Tengunoibacter tsumagoiensis gen. nov., sp. nov., Dictyobacter kobayashii sp. nov., D. alpinus sp. nov., and D. joshuensis sp. nov. and description of Dictyobacteraceae fam. nov. within the order Ktedonobacterales isolated from Tengu-no-mugimeshi.</title>
        <authorList>
            <person name="Wang C.M."/>
            <person name="Zheng Y."/>
            <person name="Sakai Y."/>
            <person name="Toyoda A."/>
            <person name="Minakuchi Y."/>
            <person name="Abe K."/>
            <person name="Yokota A."/>
            <person name="Yabe S."/>
        </authorList>
    </citation>
    <scope>NUCLEOTIDE SEQUENCE [LARGE SCALE GENOMIC DNA]</scope>
    <source>
        <strain evidence="3">Uno16</strain>
    </source>
</reference>
<accession>A0A402BKP5</accession>
<dbReference type="InterPro" id="IPR029063">
    <property type="entry name" value="SAM-dependent_MTases_sf"/>
</dbReference>
<gene>
    <name evidence="2" type="ORF">KDA_73740</name>
</gene>
<organism evidence="2 3">
    <name type="scientific">Dictyobacter alpinus</name>
    <dbReference type="NCBI Taxonomy" id="2014873"/>
    <lineage>
        <taxon>Bacteria</taxon>
        <taxon>Bacillati</taxon>
        <taxon>Chloroflexota</taxon>
        <taxon>Ktedonobacteria</taxon>
        <taxon>Ktedonobacterales</taxon>
        <taxon>Dictyobacteraceae</taxon>
        <taxon>Dictyobacter</taxon>
    </lineage>
</organism>
<dbReference type="SUPFAM" id="SSF53335">
    <property type="entry name" value="S-adenosyl-L-methionine-dependent methyltransferases"/>
    <property type="match status" value="1"/>
</dbReference>
<protein>
    <recommendedName>
        <fullName evidence="1">Methyltransferase type 11 domain-containing protein</fullName>
    </recommendedName>
</protein>
<sequence>MPYLFKDTTRAAQRLQVLAEVFATSSRAFLQDAVSTTPEVAIDLGCGPGYTTHLLAETTHCGHTFGFDNSEHFIVLATQSSTLDISFVHHDVTQLPFPTGQSNLISCRMLLTHLQNPASIIERWSTQLHPQGLLLLEEVEYIQTEYPPFRSYLGIVAAMLEQQQNQLYIGSTLDTQRVSSDLQRHISRVYSLPVSTAQAATMFFLNIQSWKNSPFIQEQYSANMIDQMERDLQELAATATNTNEIEWGMRQIAYERC</sequence>
<keyword evidence="3" id="KW-1185">Reference proteome</keyword>
<feature type="domain" description="Methyltransferase type 11" evidence="1">
    <location>
        <begin position="43"/>
        <end position="135"/>
    </location>
</feature>
<comment type="caution">
    <text evidence="2">The sequence shown here is derived from an EMBL/GenBank/DDBJ whole genome shotgun (WGS) entry which is preliminary data.</text>
</comment>
<evidence type="ECO:0000313" key="2">
    <source>
        <dbReference type="EMBL" id="GCE31890.1"/>
    </source>
</evidence>
<dbReference type="Pfam" id="PF08241">
    <property type="entry name" value="Methyltransf_11"/>
    <property type="match status" value="1"/>
</dbReference>
<dbReference type="Gene3D" id="3.40.50.150">
    <property type="entry name" value="Vaccinia Virus protein VP39"/>
    <property type="match status" value="1"/>
</dbReference>
<dbReference type="OrthoDB" id="9811589at2"/>
<dbReference type="EMBL" id="BIFT01000002">
    <property type="protein sequence ID" value="GCE31890.1"/>
    <property type="molecule type" value="Genomic_DNA"/>
</dbReference>
<evidence type="ECO:0000259" key="1">
    <source>
        <dbReference type="Pfam" id="PF08241"/>
    </source>
</evidence>